<keyword evidence="1" id="KW-0812">Transmembrane</keyword>
<dbReference type="RefSeq" id="WP_218605083.1">
    <property type="nucleotide sequence ID" value="NZ_JADQDJ010000298.1"/>
</dbReference>
<sequence>MNWYVKVIKQYVDFSGRARRTEYWMFALFNAIAVIVLSAIDGFVLGSGAFAASAGAGSAGLSFNLGILGTIYSLAVLLPGLGVAVRRLHDTNRSGWWLLIGLIPVIGAIVLIVFLVSEGTRGPNSHGADPKQASAGAYA</sequence>
<evidence type="ECO:0000313" key="2">
    <source>
        <dbReference type="EMBL" id="MBW0136244.1"/>
    </source>
</evidence>
<feature type="transmembrane region" description="Helical" evidence="1">
    <location>
        <begin position="96"/>
        <end position="116"/>
    </location>
</feature>
<keyword evidence="1" id="KW-1133">Transmembrane helix</keyword>
<feature type="transmembrane region" description="Helical" evidence="1">
    <location>
        <begin position="23"/>
        <end position="45"/>
    </location>
</feature>
<keyword evidence="3" id="KW-1185">Reference proteome</keyword>
<dbReference type="PANTHER" id="PTHR34980:SF2">
    <property type="entry name" value="INNER MEMBRANE PROTEIN YHAH-RELATED"/>
    <property type="match status" value="1"/>
</dbReference>
<feature type="transmembrane region" description="Helical" evidence="1">
    <location>
        <begin position="65"/>
        <end position="84"/>
    </location>
</feature>
<protein>
    <submittedName>
        <fullName evidence="2">DUF805 domain-containing protein</fullName>
    </submittedName>
</protein>
<comment type="caution">
    <text evidence="2">The sequence shown here is derived from an EMBL/GenBank/DDBJ whole genome shotgun (WGS) entry which is preliminary data.</text>
</comment>
<gene>
    <name evidence="2" type="ORF">I4I81_18505</name>
</gene>
<dbReference type="InterPro" id="IPR008523">
    <property type="entry name" value="DUF805"/>
</dbReference>
<dbReference type="PANTHER" id="PTHR34980">
    <property type="entry name" value="INNER MEMBRANE PROTEIN-RELATED-RELATED"/>
    <property type="match status" value="1"/>
</dbReference>
<accession>A0ABS6UX21</accession>
<evidence type="ECO:0000256" key="1">
    <source>
        <dbReference type="SAM" id="Phobius"/>
    </source>
</evidence>
<reference evidence="2 3" key="1">
    <citation type="submission" date="2020-11" db="EMBL/GenBank/DDBJ databases">
        <title>Pseudonocardia abyssalis sp. nov. and Pseudonocardia oceani sp. nov., description and phylogenomic analysis of two novel actinomycetes isolated from the deep Southern Ocean.</title>
        <authorList>
            <person name="Parra J."/>
        </authorList>
    </citation>
    <scope>NUCLEOTIDE SEQUENCE [LARGE SCALE GENOMIC DNA]</scope>
    <source>
        <strain evidence="2 3">KRD-168</strain>
    </source>
</reference>
<dbReference type="Proteomes" id="UP000694287">
    <property type="component" value="Unassembled WGS sequence"/>
</dbReference>
<keyword evidence="1" id="KW-0472">Membrane</keyword>
<name>A0ABS6UX21_9PSEU</name>
<evidence type="ECO:0000313" key="3">
    <source>
        <dbReference type="Proteomes" id="UP000694287"/>
    </source>
</evidence>
<dbReference type="EMBL" id="JADQDK010000001">
    <property type="protein sequence ID" value="MBW0136244.1"/>
    <property type="molecule type" value="Genomic_DNA"/>
</dbReference>
<organism evidence="2 3">
    <name type="scientific">Pseudonocardia abyssalis</name>
    <dbReference type="NCBI Taxonomy" id="2792008"/>
    <lineage>
        <taxon>Bacteria</taxon>
        <taxon>Bacillati</taxon>
        <taxon>Actinomycetota</taxon>
        <taxon>Actinomycetes</taxon>
        <taxon>Pseudonocardiales</taxon>
        <taxon>Pseudonocardiaceae</taxon>
        <taxon>Pseudonocardia</taxon>
    </lineage>
</organism>
<proteinExistence type="predicted"/>
<dbReference type="Pfam" id="PF05656">
    <property type="entry name" value="DUF805"/>
    <property type="match status" value="1"/>
</dbReference>